<protein>
    <submittedName>
        <fullName evidence="1">RCG44041, isoform CRA_b</fullName>
    </submittedName>
</protein>
<gene>
    <name evidence="1" type="ORF">rCG_44041</name>
</gene>
<evidence type="ECO:0000313" key="2">
    <source>
        <dbReference type="Proteomes" id="UP000234681"/>
    </source>
</evidence>
<reference evidence="2" key="1">
    <citation type="submission" date="2005-09" db="EMBL/GenBank/DDBJ databases">
        <authorList>
            <person name="Mural R.J."/>
            <person name="Li P.W."/>
            <person name="Adams M.D."/>
            <person name="Amanatides P.G."/>
            <person name="Baden-Tillson H."/>
            <person name="Barnstead M."/>
            <person name="Chin S.H."/>
            <person name="Dew I."/>
            <person name="Evans C.A."/>
            <person name="Ferriera S."/>
            <person name="Flanigan M."/>
            <person name="Fosler C."/>
            <person name="Glodek A."/>
            <person name="Gu Z."/>
            <person name="Holt R.A."/>
            <person name="Jennings D."/>
            <person name="Kraft C.L."/>
            <person name="Lu F."/>
            <person name="Nguyen T."/>
            <person name="Nusskern D.R."/>
            <person name="Pfannkoch C.M."/>
            <person name="Sitter C."/>
            <person name="Sutton G.G."/>
            <person name="Venter J.C."/>
            <person name="Wang Z."/>
            <person name="Woodage T."/>
            <person name="Zheng X.H."/>
            <person name="Zhong F."/>
        </authorList>
    </citation>
    <scope>NUCLEOTIDE SEQUENCE [LARGE SCALE GENOMIC DNA]</scope>
    <source>
        <strain>BN</strain>
        <strain evidence="2">Sprague-Dawley</strain>
    </source>
</reference>
<name>A6J765_RAT</name>
<proteinExistence type="predicted"/>
<dbReference type="EMBL" id="CH473977">
    <property type="protein sequence ID" value="EDL98215.1"/>
    <property type="molecule type" value="Genomic_DNA"/>
</dbReference>
<organism evidence="1 2">
    <name type="scientific">Rattus norvegicus</name>
    <name type="common">Rat</name>
    <dbReference type="NCBI Taxonomy" id="10116"/>
    <lineage>
        <taxon>Eukaryota</taxon>
        <taxon>Metazoa</taxon>
        <taxon>Chordata</taxon>
        <taxon>Craniata</taxon>
        <taxon>Vertebrata</taxon>
        <taxon>Euteleostomi</taxon>
        <taxon>Mammalia</taxon>
        <taxon>Eutheria</taxon>
        <taxon>Euarchontoglires</taxon>
        <taxon>Glires</taxon>
        <taxon>Rodentia</taxon>
        <taxon>Myomorpha</taxon>
        <taxon>Muroidea</taxon>
        <taxon>Muridae</taxon>
        <taxon>Murinae</taxon>
        <taxon>Rattus</taxon>
    </lineage>
</organism>
<sequence length="45" mass="5225">MFYVAHFGASTSSSEQWETSWSILSIGWTSVWHKIRTISMSFILK</sequence>
<evidence type="ECO:0000313" key="1">
    <source>
        <dbReference type="EMBL" id="EDL98215.1"/>
    </source>
</evidence>
<dbReference type="Proteomes" id="UP000234681">
    <property type="component" value="Chromosome 17"/>
</dbReference>
<accession>A6J765</accession>
<dbReference type="AlphaFoldDB" id="A6J765"/>